<feature type="domain" description="Lsr2 dimerization" evidence="2">
    <location>
        <begin position="1"/>
        <end position="59"/>
    </location>
</feature>
<dbReference type="Proteomes" id="UP001183420">
    <property type="component" value="Unassembled WGS sequence"/>
</dbReference>
<comment type="caution">
    <text evidence="4">The sequence shown here is derived from an EMBL/GenBank/DDBJ whole genome shotgun (WGS) entry which is preliminary data.</text>
</comment>
<feature type="domain" description="Lsr2 DNA-binding" evidence="3">
    <location>
        <begin position="76"/>
        <end position="108"/>
    </location>
</feature>
<gene>
    <name evidence="4" type="ORF">RNC47_32560</name>
</gene>
<dbReference type="EMBL" id="JAVREM010000084">
    <property type="protein sequence ID" value="MDT0323054.1"/>
    <property type="molecule type" value="Genomic_DNA"/>
</dbReference>
<evidence type="ECO:0000259" key="3">
    <source>
        <dbReference type="Pfam" id="PF23359"/>
    </source>
</evidence>
<dbReference type="Pfam" id="PF11774">
    <property type="entry name" value="Lsr2"/>
    <property type="match status" value="1"/>
</dbReference>
<evidence type="ECO:0000259" key="2">
    <source>
        <dbReference type="Pfam" id="PF11774"/>
    </source>
</evidence>
<proteinExistence type="predicted"/>
<keyword evidence="5" id="KW-1185">Reference proteome</keyword>
<reference evidence="5" key="1">
    <citation type="submission" date="2023-07" db="EMBL/GenBank/DDBJ databases">
        <title>30 novel species of actinomycetes from the DSMZ collection.</title>
        <authorList>
            <person name="Nouioui I."/>
        </authorList>
    </citation>
    <scope>NUCLEOTIDE SEQUENCE [LARGE SCALE GENOMIC DNA]</scope>
    <source>
        <strain evidence="5">DSM 44918</strain>
    </source>
</reference>
<keyword evidence="1" id="KW-0238">DNA-binding</keyword>
<name>A0ABU2LZP7_9ACTN</name>
<dbReference type="Gene3D" id="4.10.320.10">
    <property type="entry name" value="E3-binding domain"/>
    <property type="match status" value="1"/>
</dbReference>
<dbReference type="InterPro" id="IPR024412">
    <property type="entry name" value="Lsr2_dim_dom"/>
</dbReference>
<dbReference type="RefSeq" id="WP_311604062.1">
    <property type="nucleotide sequence ID" value="NZ_JAVREM010000084.1"/>
</dbReference>
<dbReference type="InterPro" id="IPR042261">
    <property type="entry name" value="Lsr2-like_dimerization"/>
</dbReference>
<accession>A0ABU2LZP7</accession>
<protein>
    <submittedName>
        <fullName evidence="4">Lsr2 family protein</fullName>
    </submittedName>
</protein>
<dbReference type="InterPro" id="IPR055370">
    <property type="entry name" value="Lsr2_DNA-bd"/>
</dbReference>
<evidence type="ECO:0000256" key="1">
    <source>
        <dbReference type="ARBA" id="ARBA00023125"/>
    </source>
</evidence>
<organism evidence="4 5">
    <name type="scientific">Streptomyces millisiae</name>
    <dbReference type="NCBI Taxonomy" id="3075542"/>
    <lineage>
        <taxon>Bacteria</taxon>
        <taxon>Bacillati</taxon>
        <taxon>Actinomycetota</taxon>
        <taxon>Actinomycetes</taxon>
        <taxon>Kitasatosporales</taxon>
        <taxon>Streptomycetaceae</taxon>
        <taxon>Streptomyces</taxon>
    </lineage>
</organism>
<evidence type="ECO:0000313" key="5">
    <source>
        <dbReference type="Proteomes" id="UP001183420"/>
    </source>
</evidence>
<dbReference type="Gene3D" id="3.30.60.230">
    <property type="entry name" value="Lsr2, dimerization domain"/>
    <property type="match status" value="1"/>
</dbReference>
<dbReference type="InterPro" id="IPR036625">
    <property type="entry name" value="E3-bd_dom_sf"/>
</dbReference>
<dbReference type="Pfam" id="PF23359">
    <property type="entry name" value="Lsr2_DNA-bd"/>
    <property type="match status" value="1"/>
</dbReference>
<evidence type="ECO:0000313" key="4">
    <source>
        <dbReference type="EMBL" id="MDT0323054.1"/>
    </source>
</evidence>
<sequence>MAQKVVTIYSDDLTGEESTEIGSHRFSLDGVEYEIDLTPDSFDKLLDALGPFIEKGRKLGRVRRAPSSVKRSVPGVDTAAIREWAKENGLEVNDRGRVPASIREAYEKVN</sequence>